<evidence type="ECO:0008006" key="9">
    <source>
        <dbReference type="Google" id="ProtNLM"/>
    </source>
</evidence>
<evidence type="ECO:0000256" key="1">
    <source>
        <dbReference type="ARBA" id="ARBA00001941"/>
    </source>
</evidence>
<protein>
    <recommendedName>
        <fullName evidence="9">Carbohydrate esterase family 4 protein</fullName>
    </recommendedName>
</protein>
<proteinExistence type="predicted"/>
<dbReference type="STRING" id="1344416.A0A139A815"/>
<dbReference type="SUPFAM" id="SSF88713">
    <property type="entry name" value="Glycoside hydrolase/deacetylase"/>
    <property type="match status" value="1"/>
</dbReference>
<dbReference type="Gene3D" id="3.20.20.370">
    <property type="entry name" value="Glycoside hydrolase/deacetylase"/>
    <property type="match status" value="1"/>
</dbReference>
<feature type="signal peptide" evidence="6">
    <location>
        <begin position="1"/>
        <end position="21"/>
    </location>
</feature>
<evidence type="ECO:0000256" key="2">
    <source>
        <dbReference type="ARBA" id="ARBA00022723"/>
    </source>
</evidence>
<evidence type="ECO:0000256" key="3">
    <source>
        <dbReference type="ARBA" id="ARBA00022729"/>
    </source>
</evidence>
<comment type="cofactor">
    <cofactor evidence="1">
        <name>Co(2+)</name>
        <dbReference type="ChEBI" id="CHEBI:48828"/>
    </cofactor>
</comment>
<dbReference type="GO" id="GO:0046872">
    <property type="term" value="F:metal ion binding"/>
    <property type="evidence" value="ECO:0007669"/>
    <property type="project" value="UniProtKB-KW"/>
</dbReference>
<keyword evidence="8" id="KW-1185">Reference proteome</keyword>
<feature type="chain" id="PRO_5007296022" description="Carbohydrate esterase family 4 protein" evidence="6">
    <location>
        <begin position="22"/>
        <end position="322"/>
    </location>
</feature>
<evidence type="ECO:0000256" key="5">
    <source>
        <dbReference type="ARBA" id="ARBA00023277"/>
    </source>
</evidence>
<keyword evidence="5" id="KW-0119">Carbohydrate metabolism</keyword>
<gene>
    <name evidence="7" type="ORF">M427DRAFT_46282</name>
</gene>
<evidence type="ECO:0000313" key="7">
    <source>
        <dbReference type="EMBL" id="KXS12523.1"/>
    </source>
</evidence>
<dbReference type="AlphaFoldDB" id="A0A139A815"/>
<keyword evidence="3 6" id="KW-0732">Signal</keyword>
<keyword evidence="4" id="KW-0378">Hydrolase</keyword>
<keyword evidence="2" id="KW-0479">Metal-binding</keyword>
<dbReference type="OMA" id="TECQRIQ"/>
<sequence length="322" mass="35392">MPIINSFRFTVFVCLTIGVYYLTSDSHSSHSGSHVRKKRAVVSSFDPQSYPQFCQTQGQIAVVFTEGPSKWTADVVTSLKTLKGVNASFFPVTTYLNDVANNVPLQLAAKAGYFIGQRWTTSVDPRSLSDDQIVSELLTECQRIQTYTSKVPKYIWMNYGQAVRRLGYVPLWWNLDTMDYNVTYNGSAASCNPIIKKYNDTFQLLPNGWGRYIAVERDLYQCTAVSVAGVFSTISAHNYTAVDMGTCLGDQNPYRTSCGTTSSSTTTASLAATESIAATEVQPTLTPTTSEGKSTAKGSQGYARHVPSLLITILLLAYVFIV</sequence>
<evidence type="ECO:0000256" key="6">
    <source>
        <dbReference type="SAM" id="SignalP"/>
    </source>
</evidence>
<name>A0A139A815_GONPJ</name>
<dbReference type="EMBL" id="KQ965787">
    <property type="protein sequence ID" value="KXS12523.1"/>
    <property type="molecule type" value="Genomic_DNA"/>
</dbReference>
<organism evidence="7 8">
    <name type="scientific">Gonapodya prolifera (strain JEL478)</name>
    <name type="common">Monoblepharis prolifera</name>
    <dbReference type="NCBI Taxonomy" id="1344416"/>
    <lineage>
        <taxon>Eukaryota</taxon>
        <taxon>Fungi</taxon>
        <taxon>Fungi incertae sedis</taxon>
        <taxon>Chytridiomycota</taxon>
        <taxon>Chytridiomycota incertae sedis</taxon>
        <taxon>Monoblepharidomycetes</taxon>
        <taxon>Monoblepharidales</taxon>
        <taxon>Gonapodyaceae</taxon>
        <taxon>Gonapodya</taxon>
    </lineage>
</organism>
<dbReference type="InterPro" id="IPR011330">
    <property type="entry name" value="Glyco_hydro/deAcase_b/a-brl"/>
</dbReference>
<reference evidence="7 8" key="1">
    <citation type="journal article" date="2015" name="Genome Biol. Evol.">
        <title>Phylogenomic analyses indicate that early fungi evolved digesting cell walls of algal ancestors of land plants.</title>
        <authorList>
            <person name="Chang Y."/>
            <person name="Wang S."/>
            <person name="Sekimoto S."/>
            <person name="Aerts A.L."/>
            <person name="Choi C."/>
            <person name="Clum A."/>
            <person name="LaButti K.M."/>
            <person name="Lindquist E.A."/>
            <person name="Yee Ngan C."/>
            <person name="Ohm R.A."/>
            <person name="Salamov A.A."/>
            <person name="Grigoriev I.V."/>
            <person name="Spatafora J.W."/>
            <person name="Berbee M.L."/>
        </authorList>
    </citation>
    <scope>NUCLEOTIDE SEQUENCE [LARGE SCALE GENOMIC DNA]</scope>
    <source>
        <strain evidence="7 8">JEL478</strain>
    </source>
</reference>
<evidence type="ECO:0000313" key="8">
    <source>
        <dbReference type="Proteomes" id="UP000070544"/>
    </source>
</evidence>
<dbReference type="Proteomes" id="UP000070544">
    <property type="component" value="Unassembled WGS sequence"/>
</dbReference>
<dbReference type="GO" id="GO:0016787">
    <property type="term" value="F:hydrolase activity"/>
    <property type="evidence" value="ECO:0007669"/>
    <property type="project" value="UniProtKB-KW"/>
</dbReference>
<dbReference type="PANTHER" id="PTHR46471:SF2">
    <property type="entry name" value="CHITIN DEACETYLASE-RELATED"/>
    <property type="match status" value="1"/>
</dbReference>
<dbReference type="PANTHER" id="PTHR46471">
    <property type="entry name" value="CHITIN DEACETYLASE"/>
    <property type="match status" value="1"/>
</dbReference>
<accession>A0A139A815</accession>
<dbReference type="GO" id="GO:0005975">
    <property type="term" value="P:carbohydrate metabolic process"/>
    <property type="evidence" value="ECO:0007669"/>
    <property type="project" value="InterPro"/>
</dbReference>
<dbReference type="OrthoDB" id="407355at2759"/>
<evidence type="ECO:0000256" key="4">
    <source>
        <dbReference type="ARBA" id="ARBA00022801"/>
    </source>
</evidence>